<dbReference type="GO" id="GO:0061630">
    <property type="term" value="F:ubiquitin protein ligase activity"/>
    <property type="evidence" value="ECO:0007669"/>
    <property type="project" value="InterPro"/>
</dbReference>
<dbReference type="GO" id="GO:0008270">
    <property type="term" value="F:zinc ion binding"/>
    <property type="evidence" value="ECO:0007669"/>
    <property type="project" value="UniProtKB-KW"/>
</dbReference>
<feature type="domain" description="RING-type" evidence="9">
    <location>
        <begin position="249"/>
        <end position="302"/>
    </location>
</feature>
<evidence type="ECO:0000256" key="7">
    <source>
        <dbReference type="PROSITE-ProRule" id="PRU00175"/>
    </source>
</evidence>
<keyword evidence="2" id="KW-0479">Metal-binding</keyword>
<dbReference type="GO" id="GO:0005634">
    <property type="term" value="C:nucleus"/>
    <property type="evidence" value="ECO:0007669"/>
    <property type="project" value="UniProtKB-SubCell"/>
</dbReference>
<dbReference type="SMART" id="SM00184">
    <property type="entry name" value="RING"/>
    <property type="match status" value="2"/>
</dbReference>
<evidence type="ECO:0000256" key="4">
    <source>
        <dbReference type="ARBA" id="ARBA00022833"/>
    </source>
</evidence>
<comment type="subcellular location">
    <subcellularLocation>
        <location evidence="1 6">Nucleus</location>
    </subcellularLocation>
</comment>
<evidence type="ECO:0000256" key="3">
    <source>
        <dbReference type="ARBA" id="ARBA00022771"/>
    </source>
</evidence>
<dbReference type="PANTHER" id="PTHR13063">
    <property type="entry name" value="ENOS INTERACTING PROTEIN"/>
    <property type="match status" value="1"/>
</dbReference>
<dbReference type="InterPro" id="IPR031790">
    <property type="entry name" value="Znf-NOSIP"/>
</dbReference>
<keyword evidence="3 7" id="KW-0863">Zinc-finger</keyword>
<evidence type="ECO:0000313" key="11">
    <source>
        <dbReference type="Proteomes" id="UP000683417"/>
    </source>
</evidence>
<dbReference type="Pfam" id="PF15906">
    <property type="entry name" value="zf-NOSIP"/>
    <property type="match status" value="1"/>
</dbReference>
<dbReference type="InterPro" id="IPR016818">
    <property type="entry name" value="NOSIP"/>
</dbReference>
<proteinExistence type="inferred from homology"/>
<protein>
    <submittedName>
        <fullName evidence="10">BgTH12-00885</fullName>
    </submittedName>
</protein>
<dbReference type="Proteomes" id="UP000683417">
    <property type="component" value="Unassembled WGS sequence"/>
</dbReference>
<name>A0A9W4DP48_BLUGR</name>
<dbReference type="InterPro" id="IPR027370">
    <property type="entry name" value="Znf-RING_euk"/>
</dbReference>
<evidence type="ECO:0000256" key="8">
    <source>
        <dbReference type="SAM" id="MobiDB-lite"/>
    </source>
</evidence>
<feature type="region of interest" description="Disordered" evidence="8">
    <location>
        <begin position="119"/>
        <end position="144"/>
    </location>
</feature>
<dbReference type="InterPro" id="IPR001841">
    <property type="entry name" value="Znf_RING"/>
</dbReference>
<dbReference type="PROSITE" id="PS50089">
    <property type="entry name" value="ZF_RING_2"/>
    <property type="match status" value="1"/>
</dbReference>
<comment type="caution">
    <text evidence="10">The sequence shown here is derived from an EMBL/GenBank/DDBJ whole genome shotgun (WGS) entry which is preliminary data.</text>
</comment>
<organism evidence="10 11">
    <name type="scientific">Blumeria graminis f. sp. triticale</name>
    <dbReference type="NCBI Taxonomy" id="1689686"/>
    <lineage>
        <taxon>Eukaryota</taxon>
        <taxon>Fungi</taxon>
        <taxon>Dikarya</taxon>
        <taxon>Ascomycota</taxon>
        <taxon>Pezizomycotina</taxon>
        <taxon>Leotiomycetes</taxon>
        <taxon>Erysiphales</taxon>
        <taxon>Erysiphaceae</taxon>
        <taxon>Blumeria</taxon>
    </lineage>
</organism>
<keyword evidence="4" id="KW-0862">Zinc</keyword>
<comment type="similarity">
    <text evidence="6">Belongs to the NOSIP family.</text>
</comment>
<dbReference type="Pfam" id="PF13445">
    <property type="entry name" value="zf-RING_UBOX"/>
    <property type="match status" value="1"/>
</dbReference>
<evidence type="ECO:0000256" key="6">
    <source>
        <dbReference type="PIRNR" id="PIRNR023577"/>
    </source>
</evidence>
<evidence type="ECO:0000256" key="5">
    <source>
        <dbReference type="ARBA" id="ARBA00023242"/>
    </source>
</evidence>
<gene>
    <name evidence="10" type="ORF">BGTH12_LOCUS6752</name>
</gene>
<dbReference type="PROSITE" id="PS00518">
    <property type="entry name" value="ZF_RING_1"/>
    <property type="match status" value="1"/>
</dbReference>
<keyword evidence="5 6" id="KW-0539">Nucleus</keyword>
<evidence type="ECO:0000313" key="10">
    <source>
        <dbReference type="EMBL" id="CAD6505394.1"/>
    </source>
</evidence>
<dbReference type="FunFam" id="3.30.40.10:FF:000673">
    <property type="entry name" value="RING finger domain protein, putative"/>
    <property type="match status" value="1"/>
</dbReference>
<sequence length="355" mass="38448">MSHSKRNTSRAVFTSYERSLAKAAWGATTARLSREAFLPFAACALCLLSARAPVACTAGHLFCRECALQNLLSQKKEIKRLKQSRVREVQAATAQREHEDAAAIQRSSDDFERVQAGWNIKASRTGDGTGDKDDVNSDTQEPYERPGVKRKFELDREAVQRVVMQDHAKIRKVMDEEKTAQALSSSFWVPSTTPSYVKAFEPSTATTKCTPLCPAAPADQPHTYSLHSLIDVIFTEEKNSETNLSQPICPACKKILTNSSKPVLARSCGHVLCQSCITKFMTARPAETSISSNARITCFVCDGDLSGSRPHQTTAAKADAKSAARSGLVSICCEGTGFAGGGANTVEKTGVAFQC</sequence>
<reference evidence="10" key="1">
    <citation type="submission" date="2020-10" db="EMBL/GenBank/DDBJ databases">
        <authorList>
            <person name="Muller C M."/>
        </authorList>
    </citation>
    <scope>NUCLEOTIDE SEQUENCE</scope>
    <source>
        <strain evidence="10">THUN-12</strain>
    </source>
</reference>
<accession>A0A9W4DP48</accession>
<evidence type="ECO:0000259" key="9">
    <source>
        <dbReference type="PROSITE" id="PS50089"/>
    </source>
</evidence>
<dbReference type="InterPro" id="IPR017907">
    <property type="entry name" value="Znf_RING_CS"/>
</dbReference>
<dbReference type="EMBL" id="CAJHIT010000009">
    <property type="protein sequence ID" value="CAD6505394.1"/>
    <property type="molecule type" value="Genomic_DNA"/>
</dbReference>
<dbReference type="AlphaFoldDB" id="A0A9W4DP48"/>
<evidence type="ECO:0000256" key="2">
    <source>
        <dbReference type="ARBA" id="ARBA00022723"/>
    </source>
</evidence>
<dbReference type="PANTHER" id="PTHR13063:SF10">
    <property type="entry name" value="NITRIC OXIDE SYNTHASE-INTERACTING PROTEIN"/>
    <property type="match status" value="1"/>
</dbReference>
<evidence type="ECO:0000256" key="1">
    <source>
        <dbReference type="ARBA" id="ARBA00004123"/>
    </source>
</evidence>
<dbReference type="PIRSF" id="PIRSF023577">
    <property type="entry name" value="ENOS_interacting"/>
    <property type="match status" value="1"/>
</dbReference>